<evidence type="ECO:0000256" key="6">
    <source>
        <dbReference type="ARBA" id="ARBA00023136"/>
    </source>
</evidence>
<keyword evidence="4 7" id="KW-0812">Transmembrane</keyword>
<accession>A0A0N5B483</accession>
<dbReference type="PANTHER" id="PTHR10231">
    <property type="entry name" value="NUCLEOTIDE-SUGAR TRANSMEMBRANE TRANSPORTER"/>
    <property type="match status" value="1"/>
</dbReference>
<dbReference type="Gene3D" id="1.10.3730.20">
    <property type="match status" value="1"/>
</dbReference>
<dbReference type="Pfam" id="PF04142">
    <property type="entry name" value="Nuc_sug_transp"/>
    <property type="match status" value="1"/>
</dbReference>
<evidence type="ECO:0000256" key="2">
    <source>
        <dbReference type="ARBA" id="ARBA00009976"/>
    </source>
</evidence>
<organism evidence="8 9">
    <name type="scientific">Strongyloides papillosus</name>
    <name type="common">Intestinal threadworm</name>
    <dbReference type="NCBI Taxonomy" id="174720"/>
    <lineage>
        <taxon>Eukaryota</taxon>
        <taxon>Metazoa</taxon>
        <taxon>Ecdysozoa</taxon>
        <taxon>Nematoda</taxon>
        <taxon>Chromadorea</taxon>
        <taxon>Rhabditida</taxon>
        <taxon>Tylenchina</taxon>
        <taxon>Panagrolaimomorpha</taxon>
        <taxon>Strongyloidoidea</taxon>
        <taxon>Strongyloididae</taxon>
        <taxon>Strongyloides</taxon>
    </lineage>
</organism>
<dbReference type="SUPFAM" id="SSF103481">
    <property type="entry name" value="Multidrug resistance efflux transporter EmrE"/>
    <property type="match status" value="1"/>
</dbReference>
<evidence type="ECO:0000256" key="1">
    <source>
        <dbReference type="ARBA" id="ARBA00004141"/>
    </source>
</evidence>
<feature type="transmembrane region" description="Helical" evidence="7">
    <location>
        <begin position="285"/>
        <end position="302"/>
    </location>
</feature>
<evidence type="ECO:0000313" key="8">
    <source>
        <dbReference type="Proteomes" id="UP000046392"/>
    </source>
</evidence>
<dbReference type="Proteomes" id="UP000046392">
    <property type="component" value="Unplaced"/>
</dbReference>
<dbReference type="WBParaSite" id="SPAL_0000088600.1">
    <property type="protein sequence ID" value="SPAL_0000088600.1"/>
    <property type="gene ID" value="SPAL_0000088600"/>
</dbReference>
<feature type="transmembrane region" description="Helical" evidence="7">
    <location>
        <begin position="155"/>
        <end position="177"/>
    </location>
</feature>
<evidence type="ECO:0000313" key="9">
    <source>
        <dbReference type="WBParaSite" id="SPAL_0000088600.1"/>
    </source>
</evidence>
<keyword evidence="6 7" id="KW-0472">Membrane</keyword>
<keyword evidence="8" id="KW-1185">Reference proteome</keyword>
<dbReference type="GO" id="GO:0015165">
    <property type="term" value="F:pyrimidine nucleotide-sugar transmembrane transporter activity"/>
    <property type="evidence" value="ECO:0007669"/>
    <property type="project" value="InterPro"/>
</dbReference>
<evidence type="ECO:0000256" key="7">
    <source>
        <dbReference type="SAM" id="Phobius"/>
    </source>
</evidence>
<proteinExistence type="inferred from homology"/>
<dbReference type="InterPro" id="IPR007271">
    <property type="entry name" value="Nuc_sug_transpt"/>
</dbReference>
<sequence length="452" mass="51057">MYIIDTSESKDKPQNFTTTFSNKYIRFNDSNFVNIGKKIIQKPKFTKKVYNKSKVHWEENIMVNGNDTVRPYYDNPKKYLGGELSSDGNLQNQKVEENFMSEMSSSYSNNSKDFRNDQSFKDVSYCPMSQKSDKNELMKGMKKTSLAKSILNMKMLSLTIFVLLGTLSICTLRFVRFRNVETMYIASVGLVVGEAFKLLLSIFFLTYELKSFPKAMKALYISTFVHWKDTLNTGIPAFLYAIQNLLFQYAISYLDATVLLVTQQLKILTTALFAVLILKSKLSGVQWISMVVLIIGIILIQWKVPESKKSDSVVGNGTEIAKVVKEDFYPLPNPLHIPPQIIGLVMVFIGTILSGFSGIFLEKIFKKTSQSIWCLNFQLAAFSVPVFFCVSVITDSSKIDEKGLFAGFDWWVIAVYFLYGLHGMVVALLLKHASSILKCFASGFVIASTAIV</sequence>
<dbReference type="STRING" id="174720.A0A0N5B483"/>
<dbReference type="InterPro" id="IPR037185">
    <property type="entry name" value="EmrE-like"/>
</dbReference>
<feature type="transmembrane region" description="Helical" evidence="7">
    <location>
        <begin position="257"/>
        <end position="278"/>
    </location>
</feature>
<keyword evidence="3" id="KW-0813">Transport</keyword>
<feature type="transmembrane region" description="Helical" evidence="7">
    <location>
        <begin position="183"/>
        <end position="209"/>
    </location>
</feature>
<feature type="transmembrane region" description="Helical" evidence="7">
    <location>
        <begin position="373"/>
        <end position="394"/>
    </location>
</feature>
<comment type="subcellular location">
    <subcellularLocation>
        <location evidence="1">Membrane</location>
        <topology evidence="1">Multi-pass membrane protein</topology>
    </subcellularLocation>
</comment>
<feature type="transmembrane region" description="Helical" evidence="7">
    <location>
        <begin position="341"/>
        <end position="361"/>
    </location>
</feature>
<feature type="transmembrane region" description="Helical" evidence="7">
    <location>
        <begin position="410"/>
        <end position="430"/>
    </location>
</feature>
<comment type="similarity">
    <text evidence="2">Belongs to the nucleotide-sugar transporter family. SLC35A subfamily.</text>
</comment>
<dbReference type="GO" id="GO:0000139">
    <property type="term" value="C:Golgi membrane"/>
    <property type="evidence" value="ECO:0007669"/>
    <property type="project" value="InterPro"/>
</dbReference>
<evidence type="ECO:0000256" key="5">
    <source>
        <dbReference type="ARBA" id="ARBA00022989"/>
    </source>
</evidence>
<reference evidence="9" key="1">
    <citation type="submission" date="2017-02" db="UniProtKB">
        <authorList>
            <consortium name="WormBaseParasite"/>
        </authorList>
    </citation>
    <scope>IDENTIFICATION</scope>
</reference>
<evidence type="ECO:0000256" key="3">
    <source>
        <dbReference type="ARBA" id="ARBA00022597"/>
    </source>
</evidence>
<protein>
    <submittedName>
        <fullName evidence="9">UDP-galactose translocator</fullName>
    </submittedName>
</protein>
<evidence type="ECO:0000256" key="4">
    <source>
        <dbReference type="ARBA" id="ARBA00022692"/>
    </source>
</evidence>
<keyword evidence="5 7" id="KW-1133">Transmembrane helix</keyword>
<dbReference type="AlphaFoldDB" id="A0A0N5B483"/>
<name>A0A0N5B483_STREA</name>
<keyword evidence="3" id="KW-0762">Sugar transport</keyword>